<keyword evidence="2" id="KW-1133">Transmembrane helix</keyword>
<keyword evidence="2 3" id="KW-0812">Transmembrane</keyword>
<feature type="compositionally biased region" description="Low complexity" evidence="1">
    <location>
        <begin position="1"/>
        <end position="17"/>
    </location>
</feature>
<gene>
    <name evidence="3" type="ORF">SUZIE_167970</name>
</gene>
<feature type="transmembrane region" description="Helical" evidence="2">
    <location>
        <begin position="308"/>
        <end position="334"/>
    </location>
</feature>
<organism evidence="3 4">
    <name type="scientific">Sciurus carolinensis</name>
    <name type="common">Eastern gray squirrel</name>
    <dbReference type="NCBI Taxonomy" id="30640"/>
    <lineage>
        <taxon>Eukaryota</taxon>
        <taxon>Metazoa</taxon>
        <taxon>Chordata</taxon>
        <taxon>Craniata</taxon>
        <taxon>Vertebrata</taxon>
        <taxon>Euteleostomi</taxon>
        <taxon>Mammalia</taxon>
        <taxon>Eutheria</taxon>
        <taxon>Euarchontoglires</taxon>
        <taxon>Glires</taxon>
        <taxon>Rodentia</taxon>
        <taxon>Sciuromorpha</taxon>
        <taxon>Sciuridae</taxon>
        <taxon>Sciurinae</taxon>
        <taxon>Sciurini</taxon>
        <taxon>Sciurus</taxon>
    </lineage>
</organism>
<proteinExistence type="predicted"/>
<evidence type="ECO:0000256" key="2">
    <source>
        <dbReference type="SAM" id="Phobius"/>
    </source>
</evidence>
<evidence type="ECO:0000313" key="3">
    <source>
        <dbReference type="EMBL" id="MBZ3882442.1"/>
    </source>
</evidence>
<dbReference type="PANTHER" id="PTHR39233">
    <property type="entry name" value="FIBRONECTIN TYPE III DOMAIN-CONTAINING PROTEIN 10"/>
    <property type="match status" value="1"/>
</dbReference>
<feature type="compositionally biased region" description="Low complexity" evidence="1">
    <location>
        <begin position="75"/>
        <end position="84"/>
    </location>
</feature>
<keyword evidence="4" id="KW-1185">Reference proteome</keyword>
<dbReference type="EMBL" id="JAATJV010381928">
    <property type="protein sequence ID" value="MBZ3882442.1"/>
    <property type="molecule type" value="Genomic_DNA"/>
</dbReference>
<dbReference type="AlphaFoldDB" id="A0AA41N287"/>
<sequence>MPGDLGLASAVLSSSASPERSNPAAGGAETSSYYLRPGPGPGRCRPPGRVTGVRRPGSAAAAGRQGPPEPADVGAPRCAPAEAAEAQRHERPLRGSSWCENLLSRECGSSSQGWAQLRGGCIPQPQQAVHVTHAPAARGRARRLEAVSSSSQDHRDAWATVPLVQCGVLPEGPEAGGGRLCFRSPARGFRCQAPGCVALSSAGRSLRANVLRNRSVLLQWRLAPAEARRVRAFALNCSWRGTYMRFPCDRVLLGASCRDYLLPDVHDSVRYRLCLQPLPLRTEPASAAAPEPAECVEFTAEPAAMQEIVVAMTAVGGSICVMLVVICLLVAYITENLMHPTVRRPGLRRQA</sequence>
<reference evidence="3" key="1">
    <citation type="submission" date="2020-03" db="EMBL/GenBank/DDBJ databases">
        <title>Studies in the Genomics of Life Span.</title>
        <authorList>
            <person name="Glass D."/>
        </authorList>
    </citation>
    <scope>NUCLEOTIDE SEQUENCE</scope>
    <source>
        <strain evidence="3">SUZIE</strain>
        <tissue evidence="3">Muscle</tissue>
    </source>
</reference>
<evidence type="ECO:0000313" key="4">
    <source>
        <dbReference type="Proteomes" id="UP001166674"/>
    </source>
</evidence>
<name>A0AA41N287_SCICA</name>
<feature type="region of interest" description="Disordered" evidence="1">
    <location>
        <begin position="1"/>
        <end position="94"/>
    </location>
</feature>
<accession>A0AA41N287</accession>
<comment type="caution">
    <text evidence="3">The sequence shown here is derived from an EMBL/GenBank/DDBJ whole genome shotgun (WGS) entry which is preliminary data.</text>
</comment>
<feature type="compositionally biased region" description="Low complexity" evidence="1">
    <location>
        <begin position="42"/>
        <end position="57"/>
    </location>
</feature>
<dbReference type="InterPro" id="IPR034446">
    <property type="entry name" value="Fndc10"/>
</dbReference>
<evidence type="ECO:0000256" key="1">
    <source>
        <dbReference type="SAM" id="MobiDB-lite"/>
    </source>
</evidence>
<dbReference type="Pfam" id="PF17742">
    <property type="entry name" value="Fndc10"/>
    <property type="match status" value="1"/>
</dbReference>
<dbReference type="Proteomes" id="UP001166674">
    <property type="component" value="Unassembled WGS sequence"/>
</dbReference>
<keyword evidence="2" id="KW-0472">Membrane</keyword>
<protein>
    <submittedName>
        <fullName evidence="3">Fibronectin type-III domain-containing transmembrane protein</fullName>
    </submittedName>
</protein>
<dbReference type="PANTHER" id="PTHR39233:SF1">
    <property type="entry name" value="FIBRONECTIN TYPE III DOMAIN-CONTAINING PROTEIN 10"/>
    <property type="match status" value="1"/>
</dbReference>